<name>A0ABD1DCW1_CULPP</name>
<keyword evidence="3" id="KW-1185">Reference proteome</keyword>
<feature type="compositionally biased region" description="Low complexity" evidence="1">
    <location>
        <begin position="49"/>
        <end position="59"/>
    </location>
</feature>
<proteinExistence type="predicted"/>
<feature type="compositionally biased region" description="Gly residues" evidence="1">
    <location>
        <begin position="260"/>
        <end position="270"/>
    </location>
</feature>
<evidence type="ECO:0000313" key="3">
    <source>
        <dbReference type="Proteomes" id="UP001562425"/>
    </source>
</evidence>
<reference evidence="2 3" key="1">
    <citation type="submission" date="2024-05" db="EMBL/GenBank/DDBJ databases">
        <title>Culex pipiens pipiens assembly and annotation.</title>
        <authorList>
            <person name="Alout H."/>
            <person name="Durand T."/>
        </authorList>
    </citation>
    <scope>NUCLEOTIDE SEQUENCE [LARGE SCALE GENOMIC DNA]</scope>
    <source>
        <strain evidence="2">HA-2024</strain>
        <tissue evidence="2">Whole body</tissue>
    </source>
</reference>
<protein>
    <submittedName>
        <fullName evidence="2">Uncharacterized protein</fullName>
    </submittedName>
</protein>
<dbReference type="EMBL" id="JBEHCU010006356">
    <property type="protein sequence ID" value="KAL1397294.1"/>
    <property type="molecule type" value="Genomic_DNA"/>
</dbReference>
<evidence type="ECO:0000313" key="2">
    <source>
        <dbReference type="EMBL" id="KAL1397294.1"/>
    </source>
</evidence>
<evidence type="ECO:0000256" key="1">
    <source>
        <dbReference type="SAM" id="MobiDB-lite"/>
    </source>
</evidence>
<accession>A0ABD1DCW1</accession>
<organism evidence="2 3">
    <name type="scientific">Culex pipiens pipiens</name>
    <name type="common">Northern house mosquito</name>
    <dbReference type="NCBI Taxonomy" id="38569"/>
    <lineage>
        <taxon>Eukaryota</taxon>
        <taxon>Metazoa</taxon>
        <taxon>Ecdysozoa</taxon>
        <taxon>Arthropoda</taxon>
        <taxon>Hexapoda</taxon>
        <taxon>Insecta</taxon>
        <taxon>Pterygota</taxon>
        <taxon>Neoptera</taxon>
        <taxon>Endopterygota</taxon>
        <taxon>Diptera</taxon>
        <taxon>Nematocera</taxon>
        <taxon>Culicoidea</taxon>
        <taxon>Culicidae</taxon>
        <taxon>Culicinae</taxon>
        <taxon>Culicini</taxon>
        <taxon>Culex</taxon>
        <taxon>Culex</taxon>
    </lineage>
</organism>
<dbReference type="AlphaFoldDB" id="A0ABD1DCW1"/>
<gene>
    <name evidence="2" type="ORF">pipiens_009869</name>
</gene>
<dbReference type="Proteomes" id="UP001562425">
    <property type="component" value="Unassembled WGS sequence"/>
</dbReference>
<comment type="caution">
    <text evidence="2">The sequence shown here is derived from an EMBL/GenBank/DDBJ whole genome shotgun (WGS) entry which is preliminary data.</text>
</comment>
<feature type="compositionally biased region" description="Low complexity" evidence="1">
    <location>
        <begin position="24"/>
        <end position="42"/>
    </location>
</feature>
<sequence length="343" mass="36176">MCYHCDDCQVNPAVVMPCGHDQITSTTTEAPPTPPATTGEPILTPPTLPGQTTTPGEPIITPPTNFPPTMSPPWLDNLPTVPVTPRSEGRFNSSHQNPYVCMVVRTIVDDREVVRRGCAVLGSSKTETCYIFSGRQYSTCHICMSHLYARAQLVCYHCENCNRDAAVIQPCGFDDPILTPPNFTTLPGGDFNDPNSPILTAPTFPGNGGGDSGNPGNPGDPILTPPTYPGDNNNNNGGGAGTANPWDPILTPPSLPGDTGNIGGGGGGGNPLDPILTPPPAWGVRGEQSGQYVCLMAKSIVNNEEVVRRGCARMGRSEACDTISDGKYKQCSVCVTHLCNTES</sequence>
<feature type="region of interest" description="Disordered" evidence="1">
    <location>
        <begin position="24"/>
        <end position="63"/>
    </location>
</feature>
<feature type="region of interest" description="Disordered" evidence="1">
    <location>
        <begin position="189"/>
        <end position="283"/>
    </location>
</feature>